<keyword evidence="16" id="KW-0732">Signal</keyword>
<proteinExistence type="inferred from homology"/>
<dbReference type="SFLD" id="SFLDS00052">
    <property type="entry name" value="Ferric_Reductase_Domain"/>
    <property type="match status" value="2"/>
</dbReference>
<dbReference type="PROSITE" id="PS51384">
    <property type="entry name" value="FAD_FR"/>
    <property type="match status" value="1"/>
</dbReference>
<keyword evidence="9" id="KW-0560">Oxidoreductase</keyword>
<dbReference type="SFLD" id="SFLDG01168">
    <property type="entry name" value="Ferric_reductase_subgroup_(FRE"/>
    <property type="match status" value="1"/>
</dbReference>
<dbReference type="Gene3D" id="3.40.50.80">
    <property type="entry name" value="Nucleotide-binding domain of ferredoxin-NADP reductase (FNR) module"/>
    <property type="match status" value="1"/>
</dbReference>
<evidence type="ECO:0000256" key="8">
    <source>
        <dbReference type="ARBA" id="ARBA00022989"/>
    </source>
</evidence>
<dbReference type="PANTHER" id="PTHR32361">
    <property type="entry name" value="FERRIC/CUPRIC REDUCTASE TRANSMEMBRANE COMPONENT"/>
    <property type="match status" value="1"/>
</dbReference>
<evidence type="ECO:0000256" key="6">
    <source>
        <dbReference type="ARBA" id="ARBA00022692"/>
    </source>
</evidence>
<keyword evidence="10" id="KW-0406">Ion transport</keyword>
<keyword evidence="8 15" id="KW-1133">Transmembrane helix</keyword>
<feature type="transmembrane region" description="Helical" evidence="15">
    <location>
        <begin position="315"/>
        <end position="333"/>
    </location>
</feature>
<keyword evidence="12" id="KW-0325">Glycoprotein</keyword>
<keyword evidence="7" id="KW-0249">Electron transport</keyword>
<feature type="region of interest" description="Disordered" evidence="14">
    <location>
        <begin position="480"/>
        <end position="502"/>
    </location>
</feature>
<feature type="transmembrane region" description="Helical" evidence="15">
    <location>
        <begin position="162"/>
        <end position="184"/>
    </location>
</feature>
<evidence type="ECO:0000256" key="10">
    <source>
        <dbReference type="ARBA" id="ARBA00023065"/>
    </source>
</evidence>
<organism evidence="18 19">
    <name type="scientific">Discina gigas</name>
    <dbReference type="NCBI Taxonomy" id="1032678"/>
    <lineage>
        <taxon>Eukaryota</taxon>
        <taxon>Fungi</taxon>
        <taxon>Dikarya</taxon>
        <taxon>Ascomycota</taxon>
        <taxon>Pezizomycotina</taxon>
        <taxon>Pezizomycetes</taxon>
        <taxon>Pezizales</taxon>
        <taxon>Discinaceae</taxon>
        <taxon>Discina</taxon>
    </lineage>
</organism>
<keyword evidence="19" id="KW-1185">Reference proteome</keyword>
<dbReference type="Proteomes" id="UP001447188">
    <property type="component" value="Unassembled WGS sequence"/>
</dbReference>
<keyword evidence="5" id="KW-1003">Cell membrane</keyword>
<feature type="transmembrane region" description="Helical" evidence="15">
    <location>
        <begin position="70"/>
        <end position="89"/>
    </location>
</feature>
<keyword evidence="6 15" id="KW-0812">Transmembrane</keyword>
<comment type="subcellular location">
    <subcellularLocation>
        <location evidence="1">Cell membrane</location>
        <topology evidence="1">Multi-pass membrane protein</topology>
    </subcellularLocation>
</comment>
<sequence>METPNHLFSLLLLPLLASSVAATSEKSEARAVLFKGEPVPDINWMNSDIVNFTWGLTGVDNFENLMFSTYLFSTLGMSLALLFLFRTYIHNVHHSRLAITVGSSYTSTASRFYSLPPPKKFSWLRRHLILAPLHKLRHNNPWTLNLPLSTIKVHLGTLPSRLHFIFIFLYVLSNVLYCTLYLPWNGSIGPEGKFREPTKASLVAEFRGRTGVMATVNMIPLFICMVRNNWIGDAVEVGFDTWNLFHRWIGRIIVLESFAHMGAWTVNKVDQAGWAGVGQVYLSTPFLQFGLMAEIALALIAIASSSPLRHANYEFFLSLHQILVVFFVVGVYWHLSIDQLPQITYLYITIAIWVGDRLMRILRILRWNIGWKNGRVSCNIAEVTPLEGADAVRISVELVRPWDFKPGQHAYIYIPRVGWWQSHPFSIAWASSEEQSQFTDISPATWELAAEDFSRRSQVVVAETGEKHELRQSIRVAQLPPMSSAPGGERSTNPFGGNHYQHQIPEAHSNRQSLVNPHNLRNTSHKQRSIALPVHHRELVTSNAPKKTTMHFIVSKHSGFTKALYDAAEKTKDNGEKGGKASLQVMGMFEGPYGGHHTYDSYGTSIFVAGGVGITHCIGYVKHLLKGYNKGIVAMQKIKLVWVVRKVENIEWAADWLEEILRMPHVRQIVEIDIYITRPSEAALSSSWSGRGGVVNLYVGRPDFEVIVEKVVRRQIGAMAVNVCGGGGVSDSVRAATRKFVDVAALDFSEESFSW</sequence>
<keyword evidence="11 15" id="KW-0472">Membrane</keyword>
<dbReference type="InterPro" id="IPR017938">
    <property type="entry name" value="Riboflavin_synthase-like_b-brl"/>
</dbReference>
<dbReference type="SUPFAM" id="SSF52343">
    <property type="entry name" value="Ferredoxin reductase-like, C-terminal NADP-linked domain"/>
    <property type="match status" value="1"/>
</dbReference>
<evidence type="ECO:0000256" key="9">
    <source>
        <dbReference type="ARBA" id="ARBA00023002"/>
    </source>
</evidence>
<dbReference type="SUPFAM" id="SSF63380">
    <property type="entry name" value="Riboflavin synthase domain-like"/>
    <property type="match status" value="1"/>
</dbReference>
<comment type="caution">
    <text evidence="18">The sequence shown here is derived from an EMBL/GenBank/DDBJ whole genome shotgun (WGS) entry which is preliminary data.</text>
</comment>
<comment type="catalytic activity">
    <reaction evidence="13">
        <text>2 a Fe(II)-siderophore + NADP(+) + H(+) = 2 a Fe(III)-siderophore + NADPH</text>
        <dbReference type="Rhea" id="RHEA:28795"/>
        <dbReference type="Rhea" id="RHEA-COMP:11342"/>
        <dbReference type="Rhea" id="RHEA-COMP:11344"/>
        <dbReference type="ChEBI" id="CHEBI:15378"/>
        <dbReference type="ChEBI" id="CHEBI:29033"/>
        <dbReference type="ChEBI" id="CHEBI:29034"/>
        <dbReference type="ChEBI" id="CHEBI:57783"/>
        <dbReference type="ChEBI" id="CHEBI:58349"/>
        <dbReference type="EC" id="1.16.1.9"/>
    </reaction>
</comment>
<protein>
    <recommendedName>
        <fullName evidence="3">ferric-chelate reductase (NADPH)</fullName>
        <ecNumber evidence="3">1.16.1.9</ecNumber>
    </recommendedName>
</protein>
<comment type="similarity">
    <text evidence="2">Belongs to the ferric reductase (FRE) family.</text>
</comment>
<evidence type="ECO:0000256" key="12">
    <source>
        <dbReference type="ARBA" id="ARBA00023180"/>
    </source>
</evidence>
<keyword evidence="4" id="KW-0813">Transport</keyword>
<evidence type="ECO:0000256" key="5">
    <source>
        <dbReference type="ARBA" id="ARBA00022475"/>
    </source>
</evidence>
<dbReference type="InterPro" id="IPR039261">
    <property type="entry name" value="FNR_nucleotide-bd"/>
</dbReference>
<name>A0ABR3GW56_9PEZI</name>
<dbReference type="PANTHER" id="PTHR32361:SF9">
    <property type="entry name" value="FERRIC REDUCTASE TRANSMEMBRANE COMPONENT 3-RELATED"/>
    <property type="match status" value="1"/>
</dbReference>
<dbReference type="InterPro" id="IPR013130">
    <property type="entry name" value="Fe3_Rdtase_TM_dom"/>
</dbReference>
<accession>A0ABR3GW56</accession>
<evidence type="ECO:0000313" key="18">
    <source>
        <dbReference type="EMBL" id="KAL0640154.1"/>
    </source>
</evidence>
<dbReference type="InterPro" id="IPR017927">
    <property type="entry name" value="FAD-bd_FR_type"/>
</dbReference>
<reference evidence="18 19" key="1">
    <citation type="submission" date="2024-02" db="EMBL/GenBank/DDBJ databases">
        <title>Discinaceae phylogenomics.</title>
        <authorList>
            <person name="Dirks A.C."/>
            <person name="James T.Y."/>
        </authorList>
    </citation>
    <scope>NUCLEOTIDE SEQUENCE [LARGE SCALE GENOMIC DNA]</scope>
    <source>
        <strain evidence="18 19">ACD0624</strain>
    </source>
</reference>
<dbReference type="EMBL" id="JBBBZM010000005">
    <property type="protein sequence ID" value="KAL0640154.1"/>
    <property type="molecule type" value="Genomic_DNA"/>
</dbReference>
<feature type="domain" description="FAD-binding FR-type" evidence="17">
    <location>
        <begin position="373"/>
        <end position="599"/>
    </location>
</feature>
<feature type="signal peptide" evidence="16">
    <location>
        <begin position="1"/>
        <end position="22"/>
    </location>
</feature>
<dbReference type="CDD" id="cd06186">
    <property type="entry name" value="NOX_Duox_like_FAD_NADP"/>
    <property type="match status" value="1"/>
</dbReference>
<evidence type="ECO:0000256" key="7">
    <source>
        <dbReference type="ARBA" id="ARBA00022982"/>
    </source>
</evidence>
<dbReference type="EC" id="1.16.1.9" evidence="3"/>
<dbReference type="InterPro" id="IPR051410">
    <property type="entry name" value="Ferric/Cupric_Reductase"/>
</dbReference>
<dbReference type="Pfam" id="PF08022">
    <property type="entry name" value="FAD_binding_8"/>
    <property type="match status" value="1"/>
</dbReference>
<evidence type="ECO:0000256" key="4">
    <source>
        <dbReference type="ARBA" id="ARBA00022448"/>
    </source>
</evidence>
<dbReference type="InterPro" id="IPR013121">
    <property type="entry name" value="Fe_red_NAD-bd_6"/>
</dbReference>
<evidence type="ECO:0000256" key="2">
    <source>
        <dbReference type="ARBA" id="ARBA00006278"/>
    </source>
</evidence>
<evidence type="ECO:0000256" key="16">
    <source>
        <dbReference type="SAM" id="SignalP"/>
    </source>
</evidence>
<dbReference type="Pfam" id="PF08030">
    <property type="entry name" value="NAD_binding_6"/>
    <property type="match status" value="1"/>
</dbReference>
<evidence type="ECO:0000256" key="13">
    <source>
        <dbReference type="ARBA" id="ARBA00048483"/>
    </source>
</evidence>
<evidence type="ECO:0000259" key="17">
    <source>
        <dbReference type="PROSITE" id="PS51384"/>
    </source>
</evidence>
<evidence type="ECO:0000256" key="14">
    <source>
        <dbReference type="SAM" id="MobiDB-lite"/>
    </source>
</evidence>
<evidence type="ECO:0000313" key="19">
    <source>
        <dbReference type="Proteomes" id="UP001447188"/>
    </source>
</evidence>
<evidence type="ECO:0000256" key="1">
    <source>
        <dbReference type="ARBA" id="ARBA00004651"/>
    </source>
</evidence>
<dbReference type="Pfam" id="PF01794">
    <property type="entry name" value="Ferric_reduct"/>
    <property type="match status" value="1"/>
</dbReference>
<evidence type="ECO:0000256" key="3">
    <source>
        <dbReference type="ARBA" id="ARBA00012668"/>
    </source>
</evidence>
<evidence type="ECO:0000256" key="15">
    <source>
        <dbReference type="SAM" id="Phobius"/>
    </source>
</evidence>
<feature type="transmembrane region" description="Helical" evidence="15">
    <location>
        <begin position="286"/>
        <end position="303"/>
    </location>
</feature>
<dbReference type="InterPro" id="IPR013112">
    <property type="entry name" value="FAD-bd_8"/>
</dbReference>
<evidence type="ECO:0000256" key="11">
    <source>
        <dbReference type="ARBA" id="ARBA00023136"/>
    </source>
</evidence>
<feature type="chain" id="PRO_5046106223" description="ferric-chelate reductase (NADPH)" evidence="16">
    <location>
        <begin position="23"/>
        <end position="755"/>
    </location>
</feature>
<gene>
    <name evidence="18" type="primary">FRE3</name>
    <name evidence="18" type="ORF">Q9L58_000712</name>
</gene>